<sequence>MKDIVDRILYINLPLLLFTVAGVEIHREPLWPKGKRIFMPDCKNPNKSIVGLLERNPNQIRDPSSEITYYFYPKTDSISPIKVDLRNLGNLIKYVEPEGLWLFGIHGFDGDYTAGPIFKSTATG</sequence>
<dbReference type="Proteomes" id="UP000708208">
    <property type="component" value="Unassembled WGS sequence"/>
</dbReference>
<dbReference type="AlphaFoldDB" id="A0A8J2KJE2"/>
<keyword evidence="2" id="KW-1185">Reference proteome</keyword>
<protein>
    <submittedName>
        <fullName evidence="1">Uncharacterized protein</fullName>
    </submittedName>
</protein>
<name>A0A8J2KJE2_9HEXA</name>
<organism evidence="1 2">
    <name type="scientific">Allacma fusca</name>
    <dbReference type="NCBI Taxonomy" id="39272"/>
    <lineage>
        <taxon>Eukaryota</taxon>
        <taxon>Metazoa</taxon>
        <taxon>Ecdysozoa</taxon>
        <taxon>Arthropoda</taxon>
        <taxon>Hexapoda</taxon>
        <taxon>Collembola</taxon>
        <taxon>Symphypleona</taxon>
        <taxon>Sminthuridae</taxon>
        <taxon>Allacma</taxon>
    </lineage>
</organism>
<evidence type="ECO:0000313" key="2">
    <source>
        <dbReference type="Proteomes" id="UP000708208"/>
    </source>
</evidence>
<reference evidence="1" key="1">
    <citation type="submission" date="2021-06" db="EMBL/GenBank/DDBJ databases">
        <authorList>
            <person name="Hodson N. C."/>
            <person name="Mongue J. A."/>
            <person name="Jaron S. K."/>
        </authorList>
    </citation>
    <scope>NUCLEOTIDE SEQUENCE</scope>
</reference>
<proteinExistence type="predicted"/>
<feature type="non-terminal residue" evidence="1">
    <location>
        <position position="1"/>
    </location>
</feature>
<gene>
    <name evidence="1" type="ORF">AFUS01_LOCUS26267</name>
</gene>
<accession>A0A8J2KJE2</accession>
<comment type="caution">
    <text evidence="1">The sequence shown here is derived from an EMBL/GenBank/DDBJ whole genome shotgun (WGS) entry which is preliminary data.</text>
</comment>
<evidence type="ECO:0000313" key="1">
    <source>
        <dbReference type="EMBL" id="CAG7815600.1"/>
    </source>
</evidence>
<dbReference type="EMBL" id="CAJVCH010347947">
    <property type="protein sequence ID" value="CAG7815600.1"/>
    <property type="molecule type" value="Genomic_DNA"/>
</dbReference>